<evidence type="ECO:0000256" key="6">
    <source>
        <dbReference type="ARBA" id="ARBA00023098"/>
    </source>
</evidence>
<evidence type="ECO:0000256" key="5">
    <source>
        <dbReference type="ARBA" id="ARBA00022963"/>
    </source>
</evidence>
<evidence type="ECO:0000256" key="7">
    <source>
        <dbReference type="ARBA" id="ARBA00023180"/>
    </source>
</evidence>
<feature type="signal peptide" evidence="9">
    <location>
        <begin position="1"/>
        <end position="23"/>
    </location>
</feature>
<comment type="caution">
    <text evidence="11">The sequence shown here is derived from an EMBL/GenBank/DDBJ whole genome shotgun (WGS) entry which is preliminary data.</text>
</comment>
<dbReference type="GO" id="GO:0046475">
    <property type="term" value="P:glycerophospholipid catabolic process"/>
    <property type="evidence" value="ECO:0007669"/>
    <property type="project" value="TreeGrafter"/>
</dbReference>
<dbReference type="Pfam" id="PF01735">
    <property type="entry name" value="PLA2_B"/>
    <property type="match status" value="1"/>
</dbReference>
<dbReference type="GO" id="GO:0004622">
    <property type="term" value="F:phosphatidylcholine lysophospholipase activity"/>
    <property type="evidence" value="ECO:0007669"/>
    <property type="project" value="UniProtKB-EC"/>
</dbReference>
<evidence type="ECO:0000256" key="8">
    <source>
        <dbReference type="PROSITE-ProRule" id="PRU00555"/>
    </source>
</evidence>
<dbReference type="AlphaFoldDB" id="A0AAV0BKC8"/>
<evidence type="ECO:0000259" key="10">
    <source>
        <dbReference type="PROSITE" id="PS51210"/>
    </source>
</evidence>
<gene>
    <name evidence="11" type="ORF">PPACK8108_LOCUS22598</name>
</gene>
<proteinExistence type="inferred from homology"/>
<dbReference type="GO" id="GO:0004623">
    <property type="term" value="F:phospholipase A2 activity"/>
    <property type="evidence" value="ECO:0007669"/>
    <property type="project" value="TreeGrafter"/>
</dbReference>
<keyword evidence="5 8" id="KW-0442">Lipid degradation</keyword>
<evidence type="ECO:0000256" key="9">
    <source>
        <dbReference type="RuleBase" id="RU362103"/>
    </source>
</evidence>
<organism evidence="11 12">
    <name type="scientific">Phakopsora pachyrhizi</name>
    <name type="common">Asian soybean rust disease fungus</name>
    <dbReference type="NCBI Taxonomy" id="170000"/>
    <lineage>
        <taxon>Eukaryota</taxon>
        <taxon>Fungi</taxon>
        <taxon>Dikarya</taxon>
        <taxon>Basidiomycota</taxon>
        <taxon>Pucciniomycotina</taxon>
        <taxon>Pucciniomycetes</taxon>
        <taxon>Pucciniales</taxon>
        <taxon>Phakopsoraceae</taxon>
        <taxon>Phakopsora</taxon>
    </lineage>
</organism>
<keyword evidence="12" id="KW-1185">Reference proteome</keyword>
<dbReference type="InterPro" id="IPR016035">
    <property type="entry name" value="Acyl_Trfase/lysoPLipase"/>
</dbReference>
<dbReference type="EC" id="3.1.1.5" evidence="2 9"/>
<evidence type="ECO:0000256" key="4">
    <source>
        <dbReference type="ARBA" id="ARBA00022801"/>
    </source>
</evidence>
<dbReference type="SUPFAM" id="SSF52151">
    <property type="entry name" value="FabD/lysophospholipase-like"/>
    <property type="match status" value="1"/>
</dbReference>
<comment type="catalytic activity">
    <reaction evidence="9">
        <text>a 1-acyl-sn-glycero-3-phosphocholine + H2O = sn-glycerol 3-phosphocholine + a fatty acid + H(+)</text>
        <dbReference type="Rhea" id="RHEA:15177"/>
        <dbReference type="ChEBI" id="CHEBI:15377"/>
        <dbReference type="ChEBI" id="CHEBI:15378"/>
        <dbReference type="ChEBI" id="CHEBI:16870"/>
        <dbReference type="ChEBI" id="CHEBI:28868"/>
        <dbReference type="ChEBI" id="CHEBI:58168"/>
        <dbReference type="EC" id="3.1.1.5"/>
    </reaction>
</comment>
<name>A0AAV0BKC8_PHAPC</name>
<feature type="chain" id="PRO_5043101592" description="Lysophospholipase" evidence="9">
    <location>
        <begin position="24"/>
        <end position="616"/>
    </location>
</feature>
<keyword evidence="4 8" id="KW-0378">Hydrolase</keyword>
<keyword evidence="7" id="KW-0325">Glycoprotein</keyword>
<dbReference type="Proteomes" id="UP001153365">
    <property type="component" value="Unassembled WGS sequence"/>
</dbReference>
<evidence type="ECO:0000256" key="1">
    <source>
        <dbReference type="ARBA" id="ARBA00008780"/>
    </source>
</evidence>
<dbReference type="GO" id="GO:0005829">
    <property type="term" value="C:cytosol"/>
    <property type="evidence" value="ECO:0007669"/>
    <property type="project" value="TreeGrafter"/>
</dbReference>
<sequence>MSFIKLRGLLCLYLLQFSFLSLAQETPHTYSPSIGPCSPGPLTRNAGTVAAGDQKLGQREADYIQRRRAEVLPGAYRAYLNNVQSSLSRNPRKLPPYVARILSGSSGDLPRVSAAISGGGLRATFMGAGIFNALDGRNVTSAEIGTGGLLQALDYTTGLSGGSCLVMALAQANFPMMYEAALGSEERARINEKTDIPLGVIDSWLAYINFVLPAALSPVGSPPILSDAAWWTAVVNQVLQKSRAGFEITIGDIYARVLGYHFVNGTTKENFFDPNAPHGQGLTLSGLERNVPTIQNASQPFPIITAVPESPNQDESRRLPGAVVPVTNNQYEFNIYESGSWDPNLASFVRTVDLGTNFDSGKPVDTRRCAYNFDNLGFLIAASSNIFRKADNLVSLFIPQTYRPLLPTFGTVLSRIPNPFYGLGTSNYLDRNTKTLGLMDGSFGGENIPFAPLLSPARKVDVIIAADFSGDVLDYADGTSLINTAKRSQFMPPMSYPFPKVPARVSQINASNPIFFGCDEPVGIPLVIYIANALPKSGPDFATNIPTAALEVTKSKSITAIDGGTKLATRGISNDPLWPSCLACAVVDRARERLREGREGICARCFERYCQKSEAT</sequence>
<dbReference type="Gene3D" id="3.40.1090.10">
    <property type="entry name" value="Cytosolic phospholipase A2 catalytic domain"/>
    <property type="match status" value="1"/>
</dbReference>
<dbReference type="SMART" id="SM00022">
    <property type="entry name" value="PLAc"/>
    <property type="match status" value="1"/>
</dbReference>
<dbReference type="PANTHER" id="PTHR10728:SF33">
    <property type="entry name" value="LYSOPHOSPHOLIPASE 1-RELATED"/>
    <property type="match status" value="1"/>
</dbReference>
<accession>A0AAV0BKC8</accession>
<dbReference type="EMBL" id="CALTRL010005907">
    <property type="protein sequence ID" value="CAH7687762.1"/>
    <property type="molecule type" value="Genomic_DNA"/>
</dbReference>
<evidence type="ECO:0000313" key="12">
    <source>
        <dbReference type="Proteomes" id="UP001153365"/>
    </source>
</evidence>
<reference evidence="11" key="1">
    <citation type="submission" date="2022-06" db="EMBL/GenBank/DDBJ databases">
        <authorList>
            <consortium name="SYNGENTA / RWTH Aachen University"/>
        </authorList>
    </citation>
    <scope>NUCLEOTIDE SEQUENCE</scope>
</reference>
<feature type="domain" description="PLA2c" evidence="10">
    <location>
        <begin position="58"/>
        <end position="616"/>
    </location>
</feature>
<dbReference type="PROSITE" id="PS51210">
    <property type="entry name" value="PLA2C"/>
    <property type="match status" value="1"/>
</dbReference>
<keyword evidence="3 9" id="KW-0732">Signal</keyword>
<evidence type="ECO:0000256" key="2">
    <source>
        <dbReference type="ARBA" id="ARBA00013274"/>
    </source>
</evidence>
<evidence type="ECO:0000313" key="11">
    <source>
        <dbReference type="EMBL" id="CAH7687762.1"/>
    </source>
</evidence>
<dbReference type="PANTHER" id="PTHR10728">
    <property type="entry name" value="CYTOSOLIC PHOSPHOLIPASE A2"/>
    <property type="match status" value="1"/>
</dbReference>
<protein>
    <recommendedName>
        <fullName evidence="2 9">Lysophospholipase</fullName>
        <ecNumber evidence="2 9">3.1.1.5</ecNumber>
    </recommendedName>
</protein>
<dbReference type="InterPro" id="IPR002642">
    <property type="entry name" value="LysoPLipase_cat_dom"/>
</dbReference>
<keyword evidence="6 8" id="KW-0443">Lipid metabolism</keyword>
<evidence type="ECO:0000256" key="3">
    <source>
        <dbReference type="ARBA" id="ARBA00022729"/>
    </source>
</evidence>
<comment type="similarity">
    <text evidence="1 9">Belongs to the lysophospholipase family.</text>
</comment>